<dbReference type="SUPFAM" id="SSF46785">
    <property type="entry name" value="Winged helix' DNA-binding domain"/>
    <property type="match status" value="1"/>
</dbReference>
<proteinExistence type="predicted"/>
<protein>
    <recommendedName>
        <fullName evidence="3">HTH marR-type domain-containing protein</fullName>
    </recommendedName>
</protein>
<comment type="caution">
    <text evidence="1">The sequence shown here is derived from an EMBL/GenBank/DDBJ whole genome shotgun (WGS) entry which is preliminary data.</text>
</comment>
<dbReference type="Proteomes" id="UP000230052">
    <property type="component" value="Unassembled WGS sequence"/>
</dbReference>
<evidence type="ECO:0000313" key="1">
    <source>
        <dbReference type="EMBL" id="PIU41194.1"/>
    </source>
</evidence>
<organism evidence="1 2">
    <name type="scientific">Candidatus Aquitaenariimonas noxiae</name>
    <dbReference type="NCBI Taxonomy" id="1974741"/>
    <lineage>
        <taxon>Bacteria</taxon>
        <taxon>Pseudomonadati</taxon>
        <taxon>Candidatus Omnitrophota</taxon>
        <taxon>Candidatus Aquitaenariimonas</taxon>
    </lineage>
</organism>
<dbReference type="EMBL" id="PEWV01000067">
    <property type="protein sequence ID" value="PIU41194.1"/>
    <property type="molecule type" value="Genomic_DNA"/>
</dbReference>
<evidence type="ECO:0008006" key="3">
    <source>
        <dbReference type="Google" id="ProtNLM"/>
    </source>
</evidence>
<dbReference type="InterPro" id="IPR036390">
    <property type="entry name" value="WH_DNA-bd_sf"/>
</dbReference>
<reference evidence="1 2" key="1">
    <citation type="submission" date="2017-09" db="EMBL/GenBank/DDBJ databases">
        <title>Depth-based differentiation of microbial function through sediment-hosted aquifers and enrichment of novel symbionts in the deep terrestrial subsurface.</title>
        <authorList>
            <person name="Probst A.J."/>
            <person name="Ladd B."/>
            <person name="Jarett J.K."/>
            <person name="Geller-Mcgrath D.E."/>
            <person name="Sieber C.M."/>
            <person name="Emerson J.B."/>
            <person name="Anantharaman K."/>
            <person name="Thomas B.C."/>
            <person name="Malmstrom R."/>
            <person name="Stieglmeier M."/>
            <person name="Klingl A."/>
            <person name="Woyke T."/>
            <person name="Ryan C.M."/>
            <person name="Banfield J.F."/>
        </authorList>
    </citation>
    <scope>NUCLEOTIDE SEQUENCE [LARGE SCALE GENOMIC DNA]</scope>
    <source>
        <strain evidence="1">CG07_land_8_20_14_0_80_42_15</strain>
    </source>
</reference>
<evidence type="ECO:0000313" key="2">
    <source>
        <dbReference type="Proteomes" id="UP000230052"/>
    </source>
</evidence>
<name>A0A2J0KV33_9BACT</name>
<gene>
    <name evidence="1" type="ORF">COS99_06580</name>
</gene>
<dbReference type="InterPro" id="IPR036388">
    <property type="entry name" value="WH-like_DNA-bd_sf"/>
</dbReference>
<accession>A0A2J0KV33</accession>
<dbReference type="Gene3D" id="1.10.10.10">
    <property type="entry name" value="Winged helix-like DNA-binding domain superfamily/Winged helix DNA-binding domain"/>
    <property type="match status" value="1"/>
</dbReference>
<sequence>MYIQEKKLIAEAGNVLKKQMPFLTNWKLSFEKKHTQTTVDIVAAAKYKNQIYRFCIEAKSAGYPQYIRAAAATLKKFVENNPSYCPLIVAPLISEQGKKICDEYGIGYLDLSGNAKISCGSVFVHTQGTKQPKGAVTASQAIFSPKSARITKLLLSRPSARWMQRDIASNTGLSKGLISRVVAKMIETGYVMRKDKKLALANFDDLFSAWVESEMKRRERKTHYYVWAQNPRKLMEMISATLSGRRIKYAFTQEAGASLVAPFAIFDIVSVYVESLDKFPEKALSASEIDKGFNLTLIEAPDQDIFTKAQNKSGIMVVDNLQLYADLMKNPLRGEKQANHILKILKKGLK</sequence>
<dbReference type="AlphaFoldDB" id="A0A2J0KV33"/>